<comment type="caution">
    <text evidence="1">The sequence shown here is derived from an EMBL/GenBank/DDBJ whole genome shotgun (WGS) entry which is preliminary data.</text>
</comment>
<proteinExistence type="predicted"/>
<dbReference type="AlphaFoldDB" id="A0AAD9XXU8"/>
<sequence>MSQHFGNIDIKKKALQEIFEHGHIPQNSEVWSGMDPTGVYCIAELNAARIESYPPVMILEQPVSPTAFGTRFALITSKGPT</sequence>
<keyword evidence="2" id="KW-1185">Reference proteome</keyword>
<protein>
    <submittedName>
        <fullName evidence="1">Uncharacterized protein</fullName>
    </submittedName>
</protein>
<dbReference type="EMBL" id="VYYT01000699">
    <property type="protein sequence ID" value="KAK2730219.1"/>
    <property type="molecule type" value="Genomic_DNA"/>
</dbReference>
<name>A0AAD9XXU8_COLKA</name>
<accession>A0AAD9XXU8</accession>
<reference evidence="1" key="1">
    <citation type="submission" date="2023-02" db="EMBL/GenBank/DDBJ databases">
        <title>Colletotrichum kahawae CIFC_Que2 genome sequencing and assembly.</title>
        <authorList>
            <person name="Baroncelli R."/>
        </authorList>
    </citation>
    <scope>NUCLEOTIDE SEQUENCE</scope>
    <source>
        <strain evidence="1">CIFC_Que2</strain>
    </source>
</reference>
<dbReference type="Proteomes" id="UP001281614">
    <property type="component" value="Unassembled WGS sequence"/>
</dbReference>
<evidence type="ECO:0000313" key="2">
    <source>
        <dbReference type="Proteomes" id="UP001281614"/>
    </source>
</evidence>
<evidence type="ECO:0000313" key="1">
    <source>
        <dbReference type="EMBL" id="KAK2730219.1"/>
    </source>
</evidence>
<organism evidence="1 2">
    <name type="scientific">Colletotrichum kahawae</name>
    <name type="common">Coffee berry disease fungus</name>
    <dbReference type="NCBI Taxonomy" id="34407"/>
    <lineage>
        <taxon>Eukaryota</taxon>
        <taxon>Fungi</taxon>
        <taxon>Dikarya</taxon>
        <taxon>Ascomycota</taxon>
        <taxon>Pezizomycotina</taxon>
        <taxon>Sordariomycetes</taxon>
        <taxon>Hypocreomycetidae</taxon>
        <taxon>Glomerellales</taxon>
        <taxon>Glomerellaceae</taxon>
        <taxon>Colletotrichum</taxon>
        <taxon>Colletotrichum gloeosporioides species complex</taxon>
    </lineage>
</organism>
<gene>
    <name evidence="1" type="ORF">CKAH01_09741</name>
</gene>